<feature type="compositionally biased region" description="Low complexity" evidence="1">
    <location>
        <begin position="117"/>
        <end position="146"/>
    </location>
</feature>
<protein>
    <submittedName>
        <fullName evidence="2">Unnamed protein product</fullName>
    </submittedName>
</protein>
<feature type="region of interest" description="Disordered" evidence="1">
    <location>
        <begin position="280"/>
        <end position="398"/>
    </location>
</feature>
<keyword evidence="3" id="KW-1185">Reference proteome</keyword>
<evidence type="ECO:0000256" key="1">
    <source>
        <dbReference type="SAM" id="MobiDB-lite"/>
    </source>
</evidence>
<feature type="compositionally biased region" description="Polar residues" evidence="1">
    <location>
        <begin position="384"/>
        <end position="398"/>
    </location>
</feature>
<accession>A0A9W7DJT2</accession>
<dbReference type="EMBL" id="BSXU01007165">
    <property type="protein sequence ID" value="GMG56282.1"/>
    <property type="molecule type" value="Genomic_DNA"/>
</dbReference>
<evidence type="ECO:0000313" key="3">
    <source>
        <dbReference type="Proteomes" id="UP001165063"/>
    </source>
</evidence>
<feature type="compositionally biased region" description="Polar residues" evidence="1">
    <location>
        <begin position="223"/>
        <end position="244"/>
    </location>
</feature>
<gene>
    <name evidence="2" type="ORF">Amon01_000834900</name>
</gene>
<feature type="compositionally biased region" description="Polar residues" evidence="1">
    <location>
        <begin position="148"/>
        <end position="167"/>
    </location>
</feature>
<dbReference type="AlphaFoldDB" id="A0A9W7DJT2"/>
<reference evidence="2" key="1">
    <citation type="submission" date="2023-04" db="EMBL/GenBank/DDBJ databases">
        <title>Ambrosiozyma monospora NBRC 1965.</title>
        <authorList>
            <person name="Ichikawa N."/>
            <person name="Sato H."/>
            <person name="Tonouchi N."/>
        </authorList>
    </citation>
    <scope>NUCLEOTIDE SEQUENCE</scope>
    <source>
        <strain evidence="2">NBRC 1965</strain>
    </source>
</reference>
<feature type="region of interest" description="Disordered" evidence="1">
    <location>
        <begin position="1"/>
        <end position="93"/>
    </location>
</feature>
<dbReference type="Proteomes" id="UP001165063">
    <property type="component" value="Unassembled WGS sequence"/>
</dbReference>
<name>A0A9W7DJT2_AMBMO</name>
<feature type="compositionally biased region" description="Polar residues" evidence="1">
    <location>
        <begin position="30"/>
        <end position="63"/>
    </location>
</feature>
<organism evidence="2 3">
    <name type="scientific">Ambrosiozyma monospora</name>
    <name type="common">Yeast</name>
    <name type="synonym">Endomycopsis monosporus</name>
    <dbReference type="NCBI Taxonomy" id="43982"/>
    <lineage>
        <taxon>Eukaryota</taxon>
        <taxon>Fungi</taxon>
        <taxon>Dikarya</taxon>
        <taxon>Ascomycota</taxon>
        <taxon>Saccharomycotina</taxon>
        <taxon>Pichiomycetes</taxon>
        <taxon>Pichiales</taxon>
        <taxon>Pichiaceae</taxon>
        <taxon>Ambrosiozyma</taxon>
    </lineage>
</organism>
<proteinExistence type="predicted"/>
<feature type="compositionally biased region" description="Low complexity" evidence="1">
    <location>
        <begin position="333"/>
        <end position="346"/>
    </location>
</feature>
<feature type="region of interest" description="Disordered" evidence="1">
    <location>
        <begin position="116"/>
        <end position="262"/>
    </location>
</feature>
<sequence length="398" mass="43587">MLLIIHSIQPKPKTAPNATTLKTKVKSKINKSATQSSDSATEANINSNGKRNASPIPASTSKVGSAAPPSSKRPCLEQKVNAKPIPEPKPVVDGIAHDASTFVKKEFSAELESIAFKQPSPQSSVSSSLSVNKLSQQQQPQRPLSLTKLRSVTPNDTKNSSNINITPKLNRPPHSRKSTISDVLAPSSERHSKDNESDLFDSGNRLSSFRNSPNPPDVRHPSTHSANSGEASSSYNSRSLQQLGHYSHDQHGKSRTYGTQKDVEEYSRALQARLYPKVEEPGLMLPSDNKQKHIKSSRRNYSDDDLLNDDHRRTDYSRNDDDLMNYNRDYNDTRSSSSRHTSNSNSLLQRVGKPPVSNPPIASTASTPTSPGSPSFSLIGNRYGTKSTSLTDPNYQCS</sequence>
<evidence type="ECO:0000313" key="2">
    <source>
        <dbReference type="EMBL" id="GMG56282.1"/>
    </source>
</evidence>
<comment type="caution">
    <text evidence="2">The sequence shown here is derived from an EMBL/GenBank/DDBJ whole genome shotgun (WGS) entry which is preliminary data.</text>
</comment>
<feature type="compositionally biased region" description="Low complexity" evidence="1">
    <location>
        <begin position="359"/>
        <end position="377"/>
    </location>
</feature>
<feature type="compositionally biased region" description="Basic and acidic residues" evidence="1">
    <location>
        <begin position="308"/>
        <end position="321"/>
    </location>
</feature>